<feature type="compositionally biased region" description="Basic and acidic residues" evidence="1">
    <location>
        <begin position="117"/>
        <end position="126"/>
    </location>
</feature>
<protein>
    <submittedName>
        <fullName evidence="2">Uncharacterized protein</fullName>
    </submittedName>
</protein>
<accession>A0A6G0YPA1</accession>
<sequence>MAAMCVCRVKVNTGRLFKTYKRGITCIPNSVVRKEAIKPETELMSTYQPESRETRVYDGTRSLQYEYLMGGRGRCRPAVQSRRRLQRVGTTPFSAVYETYFLGRAGRSVQLRSGGDGARRAADTGTHHVGKQFSACRRSGVSRLPAHESRRRQSYYNTNRVQGGTYRYLLGSCFIGKTNKMDRCDAKPNRDGH</sequence>
<feature type="region of interest" description="Disordered" evidence="1">
    <location>
        <begin position="113"/>
        <end position="156"/>
    </location>
</feature>
<proteinExistence type="predicted"/>
<dbReference type="EMBL" id="VUJU01002984">
    <property type="protein sequence ID" value="KAF0759478.1"/>
    <property type="molecule type" value="Genomic_DNA"/>
</dbReference>
<dbReference type="Proteomes" id="UP000478052">
    <property type="component" value="Unassembled WGS sequence"/>
</dbReference>
<dbReference type="AlphaFoldDB" id="A0A6G0YPA1"/>
<evidence type="ECO:0000256" key="1">
    <source>
        <dbReference type="SAM" id="MobiDB-lite"/>
    </source>
</evidence>
<gene>
    <name evidence="2" type="ORF">FWK35_00013312</name>
</gene>
<evidence type="ECO:0000313" key="3">
    <source>
        <dbReference type="Proteomes" id="UP000478052"/>
    </source>
</evidence>
<organism evidence="2 3">
    <name type="scientific">Aphis craccivora</name>
    <name type="common">Cowpea aphid</name>
    <dbReference type="NCBI Taxonomy" id="307492"/>
    <lineage>
        <taxon>Eukaryota</taxon>
        <taxon>Metazoa</taxon>
        <taxon>Ecdysozoa</taxon>
        <taxon>Arthropoda</taxon>
        <taxon>Hexapoda</taxon>
        <taxon>Insecta</taxon>
        <taxon>Pterygota</taxon>
        <taxon>Neoptera</taxon>
        <taxon>Paraneoptera</taxon>
        <taxon>Hemiptera</taxon>
        <taxon>Sternorrhyncha</taxon>
        <taxon>Aphidomorpha</taxon>
        <taxon>Aphidoidea</taxon>
        <taxon>Aphididae</taxon>
        <taxon>Aphidini</taxon>
        <taxon>Aphis</taxon>
        <taxon>Aphis</taxon>
    </lineage>
</organism>
<comment type="caution">
    <text evidence="2">The sequence shown here is derived from an EMBL/GenBank/DDBJ whole genome shotgun (WGS) entry which is preliminary data.</text>
</comment>
<reference evidence="2 3" key="1">
    <citation type="submission" date="2019-08" db="EMBL/GenBank/DDBJ databases">
        <title>Whole genome of Aphis craccivora.</title>
        <authorList>
            <person name="Voronova N.V."/>
            <person name="Shulinski R.S."/>
            <person name="Bandarenka Y.V."/>
            <person name="Zhorov D.G."/>
            <person name="Warner D."/>
        </authorList>
    </citation>
    <scope>NUCLEOTIDE SEQUENCE [LARGE SCALE GENOMIC DNA]</scope>
    <source>
        <strain evidence="2">180601</strain>
        <tissue evidence="2">Whole Body</tissue>
    </source>
</reference>
<name>A0A6G0YPA1_APHCR</name>
<keyword evidence="3" id="KW-1185">Reference proteome</keyword>
<evidence type="ECO:0000313" key="2">
    <source>
        <dbReference type="EMBL" id="KAF0759478.1"/>
    </source>
</evidence>